<gene>
    <name evidence="2" type="ORF">EV385_1280</name>
</gene>
<comment type="caution">
    <text evidence="2">The sequence shown here is derived from an EMBL/GenBank/DDBJ whole genome shotgun (WGS) entry which is preliminary data.</text>
</comment>
<feature type="transmembrane region" description="Helical" evidence="1">
    <location>
        <begin position="183"/>
        <end position="203"/>
    </location>
</feature>
<dbReference type="AlphaFoldDB" id="A0A4Q7ZFK8"/>
<feature type="transmembrane region" description="Helical" evidence="1">
    <location>
        <begin position="160"/>
        <end position="178"/>
    </location>
</feature>
<accession>A0A4Q7ZFK8</accession>
<evidence type="ECO:0000256" key="1">
    <source>
        <dbReference type="SAM" id="Phobius"/>
    </source>
</evidence>
<feature type="transmembrane region" description="Helical" evidence="1">
    <location>
        <begin position="94"/>
        <end position="115"/>
    </location>
</feature>
<dbReference type="Gene3D" id="1.20.1280.290">
    <property type="match status" value="2"/>
</dbReference>
<evidence type="ECO:0008006" key="4">
    <source>
        <dbReference type="Google" id="ProtNLM"/>
    </source>
</evidence>
<keyword evidence="1" id="KW-1133">Transmembrane helix</keyword>
<organism evidence="2 3">
    <name type="scientific">Krasilnikovia cinnamomea</name>
    <dbReference type="NCBI Taxonomy" id="349313"/>
    <lineage>
        <taxon>Bacteria</taxon>
        <taxon>Bacillati</taxon>
        <taxon>Actinomycetota</taxon>
        <taxon>Actinomycetes</taxon>
        <taxon>Micromonosporales</taxon>
        <taxon>Micromonosporaceae</taxon>
        <taxon>Krasilnikovia</taxon>
    </lineage>
</organism>
<evidence type="ECO:0000313" key="3">
    <source>
        <dbReference type="Proteomes" id="UP000292564"/>
    </source>
</evidence>
<sequence>MHPSALGLLGAALSIALPWPQVWRSCVQRHTTGLSATASWLTFALPIGWITYGLLSGERIQVITNTVTGAAGLAVLVALLVARRELRTGRALAASAGGAMIMLATALGCAAAAALLPGSGRLIADLLGMVLVAASIVSAVPQPLALLRDRTQDLSGLSPLRWRLTAGAAASWLGYGALTGQPAVFLSASAGLAGALVVCYLLATRQAAPVTALDTVEPVRWRETVTTRNLAMAGV</sequence>
<feature type="transmembrane region" description="Helical" evidence="1">
    <location>
        <begin position="62"/>
        <end position="82"/>
    </location>
</feature>
<reference evidence="2 3" key="1">
    <citation type="submission" date="2019-02" db="EMBL/GenBank/DDBJ databases">
        <title>Sequencing the genomes of 1000 actinobacteria strains.</title>
        <authorList>
            <person name="Klenk H.-P."/>
        </authorList>
    </citation>
    <scope>NUCLEOTIDE SEQUENCE [LARGE SCALE GENOMIC DNA]</scope>
    <source>
        <strain evidence="2 3">DSM 45162</strain>
    </source>
</reference>
<keyword evidence="1" id="KW-0472">Membrane</keyword>
<name>A0A4Q7ZFK8_9ACTN</name>
<dbReference type="RefSeq" id="WP_130508590.1">
    <property type="nucleotide sequence ID" value="NZ_SHKY01000001.1"/>
</dbReference>
<evidence type="ECO:0000313" key="2">
    <source>
        <dbReference type="EMBL" id="RZU49527.1"/>
    </source>
</evidence>
<keyword evidence="1" id="KW-0812">Transmembrane</keyword>
<protein>
    <recommendedName>
        <fullName evidence="4">PQ loop repeat protein</fullName>
    </recommendedName>
</protein>
<dbReference type="NCBIfam" id="NF037967">
    <property type="entry name" value="SemiSWEET_1"/>
    <property type="match status" value="1"/>
</dbReference>
<proteinExistence type="predicted"/>
<dbReference type="Proteomes" id="UP000292564">
    <property type="component" value="Unassembled WGS sequence"/>
</dbReference>
<feature type="transmembrane region" description="Helical" evidence="1">
    <location>
        <begin position="122"/>
        <end position="140"/>
    </location>
</feature>
<feature type="transmembrane region" description="Helical" evidence="1">
    <location>
        <begin position="34"/>
        <end position="55"/>
    </location>
</feature>
<keyword evidence="3" id="KW-1185">Reference proteome</keyword>
<dbReference type="EMBL" id="SHKY01000001">
    <property type="protein sequence ID" value="RZU49527.1"/>
    <property type="molecule type" value="Genomic_DNA"/>
</dbReference>
<dbReference type="OrthoDB" id="5183257at2"/>